<dbReference type="InterPro" id="IPR034904">
    <property type="entry name" value="FSCA_dom_sf"/>
</dbReference>
<dbReference type="OrthoDB" id="360103at2759"/>
<feature type="domain" description="NIF system FeS cluster assembly NifU C-terminal" evidence="3">
    <location>
        <begin position="54"/>
        <end position="111"/>
    </location>
</feature>
<name>A0A9W5WVT5_BABOV</name>
<evidence type="ECO:0000313" key="5">
    <source>
        <dbReference type="Proteomes" id="UP001057455"/>
    </source>
</evidence>
<proteinExistence type="inferred from homology"/>
<keyword evidence="2" id="KW-0732">Signal</keyword>
<comment type="similarity">
    <text evidence="1">Belongs to the NifU family.</text>
</comment>
<sequence length="128" mass="14015">MVQPIFVIPLLICAIEAVLCFKVPVNKPLSNVGRSHRTHATSEGGLLNIETQNVEKILDLVRPQLAAEGGKVSLTGINDHEILIKLDGNCKSCPYRLDTVKNVIEATLVRFLKCKGGKQITVKVVEDK</sequence>
<dbReference type="Proteomes" id="UP001057455">
    <property type="component" value="Unassembled WGS sequence"/>
</dbReference>
<feature type="chain" id="PRO_5040997527" evidence="2">
    <location>
        <begin position="21"/>
        <end position="128"/>
    </location>
</feature>
<evidence type="ECO:0000313" key="4">
    <source>
        <dbReference type="EMBL" id="GFE55288.1"/>
    </source>
</evidence>
<organism evidence="4 5">
    <name type="scientific">Babesia ovis</name>
    <dbReference type="NCBI Taxonomy" id="5869"/>
    <lineage>
        <taxon>Eukaryota</taxon>
        <taxon>Sar</taxon>
        <taxon>Alveolata</taxon>
        <taxon>Apicomplexa</taxon>
        <taxon>Aconoidasida</taxon>
        <taxon>Piroplasmida</taxon>
        <taxon>Babesiidae</taxon>
        <taxon>Babesia</taxon>
    </lineage>
</organism>
<evidence type="ECO:0000259" key="3">
    <source>
        <dbReference type="Pfam" id="PF01106"/>
    </source>
</evidence>
<dbReference type="Gene3D" id="3.30.300.130">
    <property type="entry name" value="Fe-S cluster assembly (FSCA)"/>
    <property type="match status" value="1"/>
</dbReference>
<comment type="caution">
    <text evidence="4">The sequence shown here is derived from an EMBL/GenBank/DDBJ whole genome shotgun (WGS) entry which is preliminary data.</text>
</comment>
<dbReference type="InterPro" id="IPR001075">
    <property type="entry name" value="NIF_FeS_clus_asmbl_NifU_C"/>
</dbReference>
<dbReference type="Pfam" id="PF01106">
    <property type="entry name" value="NifU"/>
    <property type="match status" value="1"/>
</dbReference>
<dbReference type="GO" id="GO:0016226">
    <property type="term" value="P:iron-sulfur cluster assembly"/>
    <property type="evidence" value="ECO:0007669"/>
    <property type="project" value="InterPro"/>
</dbReference>
<dbReference type="EMBL" id="BLIY01000018">
    <property type="protein sequence ID" value="GFE55288.1"/>
    <property type="molecule type" value="Genomic_DNA"/>
</dbReference>
<protein>
    <submittedName>
        <fullName evidence="4">NifU chloroplastic-like</fullName>
    </submittedName>
</protein>
<evidence type="ECO:0000256" key="2">
    <source>
        <dbReference type="SAM" id="SignalP"/>
    </source>
</evidence>
<dbReference type="SUPFAM" id="SSF117916">
    <property type="entry name" value="Fe-S cluster assembly (FSCA) domain-like"/>
    <property type="match status" value="1"/>
</dbReference>
<keyword evidence="5" id="KW-1185">Reference proteome</keyword>
<gene>
    <name evidence="4" type="ORF">BaOVIS_026920</name>
</gene>
<reference evidence="4" key="1">
    <citation type="submission" date="2019-12" db="EMBL/GenBank/DDBJ databases">
        <title>Genome sequence of Babesia ovis.</title>
        <authorList>
            <person name="Yamagishi J."/>
            <person name="Sevinc F."/>
            <person name="Xuan X."/>
        </authorList>
    </citation>
    <scope>NUCLEOTIDE SEQUENCE</scope>
    <source>
        <strain evidence="4">Selcuk</strain>
    </source>
</reference>
<accession>A0A9W5WVT5</accession>
<dbReference type="GO" id="GO:0005506">
    <property type="term" value="F:iron ion binding"/>
    <property type="evidence" value="ECO:0007669"/>
    <property type="project" value="InterPro"/>
</dbReference>
<feature type="signal peptide" evidence="2">
    <location>
        <begin position="1"/>
        <end position="20"/>
    </location>
</feature>
<evidence type="ECO:0000256" key="1">
    <source>
        <dbReference type="ARBA" id="ARBA00006420"/>
    </source>
</evidence>
<dbReference type="AlphaFoldDB" id="A0A9W5WVT5"/>
<dbReference type="GO" id="GO:0051536">
    <property type="term" value="F:iron-sulfur cluster binding"/>
    <property type="evidence" value="ECO:0007669"/>
    <property type="project" value="InterPro"/>
</dbReference>